<keyword evidence="2" id="KW-1185">Reference proteome</keyword>
<dbReference type="AlphaFoldDB" id="B8HIP3"/>
<name>B8HIP3_PSECP</name>
<evidence type="ECO:0000313" key="1">
    <source>
        <dbReference type="EMBL" id="ACL42290.1"/>
    </source>
</evidence>
<dbReference type="EMBL" id="CP001342">
    <property type="protein sequence ID" value="ACL42290.1"/>
    <property type="molecule type" value="Genomic_DNA"/>
</dbReference>
<protein>
    <submittedName>
        <fullName evidence="1">Uncharacterized protein</fullName>
    </submittedName>
</protein>
<geneLocation type="plasmid" evidence="1 2">
    <name>pACHL01</name>
</geneLocation>
<gene>
    <name evidence="1" type="ordered locus">Achl_4339</name>
</gene>
<dbReference type="KEGG" id="ach:Achl_4339"/>
<keyword evidence="1" id="KW-0614">Plasmid</keyword>
<organism evidence="1 2">
    <name type="scientific">Pseudarthrobacter chlorophenolicus (strain ATCC 700700 / DSM 12829 / CIP 107037 / JCM 12360 / KCTC 9906 / NCIMB 13794 / A6)</name>
    <name type="common">Arthrobacter chlorophenolicus</name>
    <dbReference type="NCBI Taxonomy" id="452863"/>
    <lineage>
        <taxon>Bacteria</taxon>
        <taxon>Bacillati</taxon>
        <taxon>Actinomycetota</taxon>
        <taxon>Actinomycetes</taxon>
        <taxon>Micrococcales</taxon>
        <taxon>Micrococcaceae</taxon>
        <taxon>Pseudarthrobacter</taxon>
    </lineage>
</organism>
<sequence length="70" mass="7440">MAHPQFTVETVGGSTQATIEGLMQLTILEDGSVQINLAGKHVEVERSGLQYIVRPEADSAQFGAEMAIPA</sequence>
<accession>B8HIP3</accession>
<dbReference type="HOGENOM" id="CLU_2748990_0_0_11"/>
<dbReference type="RefSeq" id="WP_012623307.1">
    <property type="nucleotide sequence ID" value="NC_011879.1"/>
</dbReference>
<reference evidence="1" key="1">
    <citation type="submission" date="2009-01" db="EMBL/GenBank/DDBJ databases">
        <title>Complete sequence of plasmid1 of Arthrobacter chlorophenolicus A6.</title>
        <authorList>
            <consortium name="US DOE Joint Genome Institute"/>
            <person name="Lucas S."/>
            <person name="Copeland A."/>
            <person name="Lapidus A."/>
            <person name="Glavina del Rio T."/>
            <person name="Tice H."/>
            <person name="Bruce D."/>
            <person name="Goodwin L."/>
            <person name="Pitluck S."/>
            <person name="Goltsman E."/>
            <person name="Clum A."/>
            <person name="Larimer F."/>
            <person name="Land M."/>
            <person name="Hauser L."/>
            <person name="Kyrpides N."/>
            <person name="Mikhailova N."/>
            <person name="Jansson J."/>
            <person name="Richardson P."/>
        </authorList>
    </citation>
    <scope>NUCLEOTIDE SEQUENCE [LARGE SCALE GENOMIC DNA]</scope>
    <source>
        <strain evidence="1">A6</strain>
        <plasmid evidence="1">pACHL01</plasmid>
    </source>
</reference>
<evidence type="ECO:0000313" key="2">
    <source>
        <dbReference type="Proteomes" id="UP000002505"/>
    </source>
</evidence>
<proteinExistence type="predicted"/>
<dbReference type="Proteomes" id="UP000002505">
    <property type="component" value="Plasmid pACHL01"/>
</dbReference>